<dbReference type="InterPro" id="IPR004564">
    <property type="entry name" value="OM_lipoprot_carrier_LolA-like"/>
</dbReference>
<evidence type="ECO:0000313" key="1">
    <source>
        <dbReference type="EMBL" id="ARN23052.1"/>
    </source>
</evidence>
<dbReference type="OrthoDB" id="7025041at2"/>
<keyword evidence="2" id="KW-1185">Reference proteome</keyword>
<gene>
    <name evidence="1" type="ORF">A4W93_25815</name>
</gene>
<reference evidence="1 2" key="1">
    <citation type="submission" date="2016-04" db="EMBL/GenBank/DDBJ databases">
        <title>Complete genome sequence of natural rubber-degrading, novel Gram-negative bacterium, Rhizobacter gummiphilus strain NS21.</title>
        <authorList>
            <person name="Tabata M."/>
            <person name="Kasai D."/>
            <person name="Fukuda M."/>
        </authorList>
    </citation>
    <scope>NUCLEOTIDE SEQUENCE [LARGE SCALE GENOMIC DNA]</scope>
    <source>
        <strain evidence="1 2">NS21</strain>
    </source>
</reference>
<evidence type="ECO:0000313" key="2">
    <source>
        <dbReference type="Proteomes" id="UP000193427"/>
    </source>
</evidence>
<dbReference type="CDD" id="cd16325">
    <property type="entry name" value="LolA"/>
    <property type="match status" value="1"/>
</dbReference>
<dbReference type="Gene3D" id="2.50.20.10">
    <property type="entry name" value="Lipoprotein localisation LolA/LolB/LppX"/>
    <property type="match status" value="1"/>
</dbReference>
<dbReference type="KEGG" id="rgu:A4W93_25815"/>
<dbReference type="STRING" id="946333.A4W93_25815"/>
<sequence>MKRRHLIAAALVSVAVPAFAAGSDVLAQVRQRLADAPVLKGAFEQRKTVKGFRNPLVSRGDFLVARERGVVWATREPFASQLIVTRDRLLSKQADGSVNTRVDAAHEPGIRAVNEMLFALMAADLAALSARFEIDGALQGKDGWRLALKPRDAALAQWVARIELEGDRFVRKVRFTEAGGDSSEIVLSGHVTAAALTRDDAARFD</sequence>
<proteinExistence type="predicted"/>
<dbReference type="AlphaFoldDB" id="A0A1W6LFK1"/>
<dbReference type="Pfam" id="PF03548">
    <property type="entry name" value="LolA"/>
    <property type="match status" value="1"/>
</dbReference>
<name>A0A1W6LFK1_9BURK</name>
<dbReference type="SUPFAM" id="SSF89392">
    <property type="entry name" value="Prokaryotic lipoproteins and lipoprotein localization factors"/>
    <property type="match status" value="1"/>
</dbReference>
<accession>A0A1W6LFK1</accession>
<organism evidence="1 2">
    <name type="scientific">Piscinibacter gummiphilus</name>
    <dbReference type="NCBI Taxonomy" id="946333"/>
    <lineage>
        <taxon>Bacteria</taxon>
        <taxon>Pseudomonadati</taxon>
        <taxon>Pseudomonadota</taxon>
        <taxon>Betaproteobacteria</taxon>
        <taxon>Burkholderiales</taxon>
        <taxon>Sphaerotilaceae</taxon>
        <taxon>Piscinibacter</taxon>
    </lineage>
</organism>
<dbReference type="Proteomes" id="UP000193427">
    <property type="component" value="Chromosome"/>
</dbReference>
<protein>
    <submittedName>
        <fullName evidence="1">Lipoprotein carrier protein LolA</fullName>
    </submittedName>
</protein>
<dbReference type="RefSeq" id="WP_085753366.1">
    <property type="nucleotide sequence ID" value="NZ_BSPR01000015.1"/>
</dbReference>
<dbReference type="EMBL" id="CP015118">
    <property type="protein sequence ID" value="ARN23052.1"/>
    <property type="molecule type" value="Genomic_DNA"/>
</dbReference>
<keyword evidence="1" id="KW-0449">Lipoprotein</keyword>
<dbReference type="InterPro" id="IPR029046">
    <property type="entry name" value="LolA/LolB/LppX"/>
</dbReference>